<accession>A0ABU8X985</accession>
<dbReference type="Proteomes" id="UP001367030">
    <property type="component" value="Unassembled WGS sequence"/>
</dbReference>
<dbReference type="Pfam" id="PF05930">
    <property type="entry name" value="Phage_AlpA"/>
    <property type="match status" value="1"/>
</dbReference>
<proteinExistence type="predicted"/>
<name>A0ABU8X985_9BURK</name>
<evidence type="ECO:0000313" key="2">
    <source>
        <dbReference type="Proteomes" id="UP001367030"/>
    </source>
</evidence>
<evidence type="ECO:0000313" key="1">
    <source>
        <dbReference type="EMBL" id="MEJ8856365.1"/>
    </source>
</evidence>
<dbReference type="InterPro" id="IPR010260">
    <property type="entry name" value="AlpA"/>
</dbReference>
<comment type="caution">
    <text evidence="1">The sequence shown here is derived from an EMBL/GenBank/DDBJ whole genome shotgun (WGS) entry which is preliminary data.</text>
</comment>
<organism evidence="1 2">
    <name type="scientific">Variovorax robiniae</name>
    <dbReference type="NCBI Taxonomy" id="1836199"/>
    <lineage>
        <taxon>Bacteria</taxon>
        <taxon>Pseudomonadati</taxon>
        <taxon>Pseudomonadota</taxon>
        <taxon>Betaproteobacteria</taxon>
        <taxon>Burkholderiales</taxon>
        <taxon>Comamonadaceae</taxon>
        <taxon>Variovorax</taxon>
    </lineage>
</organism>
<reference evidence="1 2" key="1">
    <citation type="submission" date="2024-03" db="EMBL/GenBank/DDBJ databases">
        <title>Novel species of the genus Variovorax.</title>
        <authorList>
            <person name="Liu Q."/>
            <person name="Xin Y.-H."/>
        </authorList>
    </citation>
    <scope>NUCLEOTIDE SEQUENCE [LARGE SCALE GENOMIC DNA]</scope>
    <source>
        <strain evidence="1 2">KACC 18901</strain>
    </source>
</reference>
<dbReference type="Gene3D" id="1.10.238.160">
    <property type="match status" value="1"/>
</dbReference>
<sequence length="65" mass="7075">MKHHLPPEGFARRPQVLAATGFSKSTLRRRMLAGDFPKPVALGPRIVGWDVAAVRGWIVARTGAV</sequence>
<dbReference type="RefSeq" id="WP_340336445.1">
    <property type="nucleotide sequence ID" value="NZ_JBBKZS010000007.1"/>
</dbReference>
<keyword evidence="2" id="KW-1185">Reference proteome</keyword>
<dbReference type="EMBL" id="JBBKZS010000007">
    <property type="protein sequence ID" value="MEJ8856365.1"/>
    <property type="molecule type" value="Genomic_DNA"/>
</dbReference>
<gene>
    <name evidence="1" type="ORF">WKW79_17425</name>
</gene>
<protein>
    <submittedName>
        <fullName evidence="1">AlpA family phage regulatory protein</fullName>
    </submittedName>
</protein>